<dbReference type="AlphaFoldDB" id="A0A2Z7BVC0"/>
<reference evidence="2 3" key="1">
    <citation type="journal article" date="2015" name="Proc. Natl. Acad. Sci. U.S.A.">
        <title>The resurrection genome of Boea hygrometrica: A blueprint for survival of dehydration.</title>
        <authorList>
            <person name="Xiao L."/>
            <person name="Yang G."/>
            <person name="Zhang L."/>
            <person name="Yang X."/>
            <person name="Zhao S."/>
            <person name="Ji Z."/>
            <person name="Zhou Q."/>
            <person name="Hu M."/>
            <person name="Wang Y."/>
            <person name="Chen M."/>
            <person name="Xu Y."/>
            <person name="Jin H."/>
            <person name="Xiao X."/>
            <person name="Hu G."/>
            <person name="Bao F."/>
            <person name="Hu Y."/>
            <person name="Wan P."/>
            <person name="Li L."/>
            <person name="Deng X."/>
            <person name="Kuang T."/>
            <person name="Xiang C."/>
            <person name="Zhu J.K."/>
            <person name="Oliver M.J."/>
            <person name="He Y."/>
        </authorList>
    </citation>
    <scope>NUCLEOTIDE SEQUENCE [LARGE SCALE GENOMIC DNA]</scope>
    <source>
        <strain evidence="3">cv. XS01</strain>
    </source>
</reference>
<gene>
    <name evidence="2" type="ORF">F511_21614</name>
</gene>
<organism evidence="2 3">
    <name type="scientific">Dorcoceras hygrometricum</name>
    <dbReference type="NCBI Taxonomy" id="472368"/>
    <lineage>
        <taxon>Eukaryota</taxon>
        <taxon>Viridiplantae</taxon>
        <taxon>Streptophyta</taxon>
        <taxon>Embryophyta</taxon>
        <taxon>Tracheophyta</taxon>
        <taxon>Spermatophyta</taxon>
        <taxon>Magnoliopsida</taxon>
        <taxon>eudicotyledons</taxon>
        <taxon>Gunneridae</taxon>
        <taxon>Pentapetalae</taxon>
        <taxon>asterids</taxon>
        <taxon>lamiids</taxon>
        <taxon>Lamiales</taxon>
        <taxon>Gesneriaceae</taxon>
        <taxon>Didymocarpoideae</taxon>
        <taxon>Trichosporeae</taxon>
        <taxon>Loxocarpinae</taxon>
        <taxon>Dorcoceras</taxon>
    </lineage>
</organism>
<dbReference type="EMBL" id="KV001973">
    <property type="protein sequence ID" value="KZV38344.1"/>
    <property type="molecule type" value="Genomic_DNA"/>
</dbReference>
<accession>A0A2Z7BVC0</accession>
<sequence>MESRPRFSKADAIIALLAIASVIMVMLISRSHNNRGMKREAYVHRPYRFPRGAAENCAELWFHPLPYHPGEEVMALCDALLLKIFRLYQGER</sequence>
<evidence type="ECO:0000256" key="1">
    <source>
        <dbReference type="SAM" id="Phobius"/>
    </source>
</evidence>
<evidence type="ECO:0000313" key="2">
    <source>
        <dbReference type="EMBL" id="KZV38344.1"/>
    </source>
</evidence>
<keyword evidence="1" id="KW-0812">Transmembrane</keyword>
<keyword evidence="1" id="KW-0472">Membrane</keyword>
<name>A0A2Z7BVC0_9LAMI</name>
<keyword evidence="3" id="KW-1185">Reference proteome</keyword>
<keyword evidence="1" id="KW-1133">Transmembrane helix</keyword>
<dbReference type="Proteomes" id="UP000250235">
    <property type="component" value="Unassembled WGS sequence"/>
</dbReference>
<feature type="transmembrane region" description="Helical" evidence="1">
    <location>
        <begin position="12"/>
        <end position="29"/>
    </location>
</feature>
<protein>
    <submittedName>
        <fullName evidence="2">Uncharacterized protein</fullName>
    </submittedName>
</protein>
<evidence type="ECO:0000313" key="3">
    <source>
        <dbReference type="Proteomes" id="UP000250235"/>
    </source>
</evidence>
<proteinExistence type="predicted"/>